<dbReference type="RefSeq" id="WP_194372028.1">
    <property type="nucleotide sequence ID" value="NZ_CP054492.1"/>
</dbReference>
<dbReference type="EMBL" id="CP054492">
    <property type="protein sequence ID" value="QOY53203.1"/>
    <property type="molecule type" value="Genomic_DNA"/>
</dbReference>
<keyword evidence="1" id="KW-1133">Transmembrane helix</keyword>
<proteinExistence type="predicted"/>
<protein>
    <submittedName>
        <fullName evidence="2">Uncharacterized protein</fullName>
    </submittedName>
</protein>
<feature type="transmembrane region" description="Helical" evidence="1">
    <location>
        <begin position="6"/>
        <end position="27"/>
    </location>
</feature>
<sequence>MFEYLNQGFIIMALLVIVPGSFTLIIISKNKKKDTERKVIKTFMMLVFIAPIWHAYYTYQTAEDNIGYFKQNKELHCASLTSSYKVSKNDNWQLDKNYFVKDSLMIKANHCKIF</sequence>
<evidence type="ECO:0000313" key="2">
    <source>
        <dbReference type="EMBL" id="QOY53203.1"/>
    </source>
</evidence>
<accession>A0A7S7RP74</accession>
<evidence type="ECO:0000256" key="1">
    <source>
        <dbReference type="SAM" id="Phobius"/>
    </source>
</evidence>
<reference evidence="2 3" key="1">
    <citation type="submission" date="2020-05" db="EMBL/GenBank/DDBJ databases">
        <title>Sulfurimonas marisnigri, sp. nov., and Sulfurimonas baltica, sp. nov., manganese oxide reducing chemolithoautotrophs of the class Epsilonproteobacteria isolated from the pelagic redoxclines of the Black and Baltic Seas and emended description of the genus Sulfurimonas.</title>
        <authorList>
            <person name="Henkel J.V."/>
            <person name="Laudan C."/>
            <person name="Werner J."/>
            <person name="Neu T."/>
            <person name="Plewe S."/>
            <person name="Sproer C."/>
            <person name="Bunk B."/>
            <person name="Schulz-Vogt H.N."/>
        </authorList>
    </citation>
    <scope>NUCLEOTIDE SEQUENCE [LARGE SCALE GENOMIC DNA]</scope>
    <source>
        <strain evidence="2 3">GD2</strain>
    </source>
</reference>
<evidence type="ECO:0000313" key="3">
    <source>
        <dbReference type="Proteomes" id="UP000593994"/>
    </source>
</evidence>
<keyword evidence="1" id="KW-0472">Membrane</keyword>
<dbReference type="Proteomes" id="UP000593994">
    <property type="component" value="Chromosome"/>
</dbReference>
<name>A0A7S7RP74_9BACT</name>
<dbReference type="KEGG" id="sbal:HUE88_05860"/>
<organism evidence="2 3">
    <name type="scientific">Candidatus Sulfurimonas baltica</name>
    <dbReference type="NCBI Taxonomy" id="2740404"/>
    <lineage>
        <taxon>Bacteria</taxon>
        <taxon>Pseudomonadati</taxon>
        <taxon>Campylobacterota</taxon>
        <taxon>Epsilonproteobacteria</taxon>
        <taxon>Campylobacterales</taxon>
        <taxon>Sulfurimonadaceae</taxon>
        <taxon>Sulfurimonas</taxon>
    </lineage>
</organism>
<dbReference type="AlphaFoldDB" id="A0A7S7RP74"/>
<keyword evidence="1" id="KW-0812">Transmembrane</keyword>
<feature type="transmembrane region" description="Helical" evidence="1">
    <location>
        <begin position="39"/>
        <end position="59"/>
    </location>
</feature>
<gene>
    <name evidence="2" type="ORF">HUE88_05860</name>
</gene>
<keyword evidence="3" id="KW-1185">Reference proteome</keyword>